<organism evidence="13 14">
    <name type="scientific">Paracidobacterium acidisoli</name>
    <dbReference type="NCBI Taxonomy" id="2303751"/>
    <lineage>
        <taxon>Bacteria</taxon>
        <taxon>Pseudomonadati</taxon>
        <taxon>Acidobacteriota</taxon>
        <taxon>Terriglobia</taxon>
        <taxon>Terriglobales</taxon>
        <taxon>Acidobacteriaceae</taxon>
        <taxon>Paracidobacterium</taxon>
    </lineage>
</organism>
<comment type="similarity">
    <text evidence="10">Belongs to the peptidase M48 family.</text>
</comment>
<evidence type="ECO:0000256" key="6">
    <source>
        <dbReference type="ARBA" id="ARBA00022833"/>
    </source>
</evidence>
<feature type="domain" description="Peptidase M48" evidence="11">
    <location>
        <begin position="114"/>
        <end position="313"/>
    </location>
</feature>
<keyword evidence="2 10" id="KW-0645">Protease</keyword>
<keyword evidence="9" id="KW-0472">Membrane</keyword>
<dbReference type="CDD" id="cd07325">
    <property type="entry name" value="M48_Ste24p_like"/>
    <property type="match status" value="1"/>
</dbReference>
<comment type="cofactor">
    <cofactor evidence="10">
        <name>Zn(2+)</name>
        <dbReference type="ChEBI" id="CHEBI:29105"/>
    </cofactor>
    <text evidence="10">Binds 1 zinc ion per subunit.</text>
</comment>
<evidence type="ECO:0000256" key="2">
    <source>
        <dbReference type="ARBA" id="ARBA00022670"/>
    </source>
</evidence>
<keyword evidence="5 10" id="KW-0378">Hydrolase</keyword>
<dbReference type="GO" id="GO:0004222">
    <property type="term" value="F:metalloendopeptidase activity"/>
    <property type="evidence" value="ECO:0007669"/>
    <property type="project" value="InterPro"/>
</dbReference>
<evidence type="ECO:0000256" key="9">
    <source>
        <dbReference type="ARBA" id="ARBA00023136"/>
    </source>
</evidence>
<dbReference type="Gene3D" id="3.30.2010.10">
    <property type="entry name" value="Metalloproteases ('zincins'), catalytic domain"/>
    <property type="match status" value="1"/>
</dbReference>
<evidence type="ECO:0000256" key="7">
    <source>
        <dbReference type="ARBA" id="ARBA00022989"/>
    </source>
</evidence>
<keyword evidence="6 10" id="KW-0862">Zinc</keyword>
<dbReference type="GO" id="GO:0006508">
    <property type="term" value="P:proteolysis"/>
    <property type="evidence" value="ECO:0007669"/>
    <property type="project" value="UniProtKB-KW"/>
</dbReference>
<keyword evidence="14" id="KW-1185">Reference proteome</keyword>
<feature type="domain" description="DZANK-type" evidence="12">
    <location>
        <begin position="341"/>
        <end position="390"/>
    </location>
</feature>
<dbReference type="InterPro" id="IPR050083">
    <property type="entry name" value="HtpX_protease"/>
</dbReference>
<accession>A0A372IP43</accession>
<dbReference type="Pfam" id="PF01435">
    <property type="entry name" value="Peptidase_M48"/>
    <property type="match status" value="1"/>
</dbReference>
<evidence type="ECO:0000256" key="4">
    <source>
        <dbReference type="ARBA" id="ARBA00022723"/>
    </source>
</evidence>
<dbReference type="EMBL" id="QVQT01000003">
    <property type="protein sequence ID" value="RFU16732.1"/>
    <property type="molecule type" value="Genomic_DNA"/>
</dbReference>
<comment type="caution">
    <text evidence="13">The sequence shown here is derived from an EMBL/GenBank/DDBJ whole genome shotgun (WGS) entry which is preliminary data.</text>
</comment>
<evidence type="ECO:0000256" key="3">
    <source>
        <dbReference type="ARBA" id="ARBA00022692"/>
    </source>
</evidence>
<name>A0A372IP43_9BACT</name>
<evidence type="ECO:0000313" key="14">
    <source>
        <dbReference type="Proteomes" id="UP000264702"/>
    </source>
</evidence>
<keyword evidence="1" id="KW-1003">Cell membrane</keyword>
<evidence type="ECO:0000259" key="11">
    <source>
        <dbReference type="Pfam" id="PF01435"/>
    </source>
</evidence>
<dbReference type="InterPro" id="IPR001915">
    <property type="entry name" value="Peptidase_M48"/>
</dbReference>
<keyword evidence="7" id="KW-1133">Transmembrane helix</keyword>
<evidence type="ECO:0000259" key="12">
    <source>
        <dbReference type="Pfam" id="PF12773"/>
    </source>
</evidence>
<keyword evidence="8 10" id="KW-0482">Metalloprotease</keyword>
<sequence>MRSLCMRPVIQESHRLPSPFAACRAQPAHTGKPSSRVRGKMSTQPQLSLSDLKSFPQLSPDAFQHADDLAATATLQNVPVFPAIVKFIAGGVTEKATRLHHLCQSIRVGPSQAVSLYRIYVKAAEILSIPELPELFISPESGVNAYSMGMNHHSVVVTRDLIETMTMPEIMGVLGHELGHVKCGHMVNKTIASMIAQFGVAGVAKLIPIAGEAALFPIMAHLQHWSRMAELSCDRAALLVVQDPKIVASLLAKLGGWPVSLGDIDFEALREQGEEYDELDNDSVAAVLKIINMLQSEIYLSHPLPIQRVRKILMWGESDMYRTILTGIYPRLDQALPDRRCPNCGAKVIPGSQFCSNCQTRLDVSPLEDSCPRCGSPLPHPLPKFCGYCGNPLSGPATLSS</sequence>
<evidence type="ECO:0000313" key="13">
    <source>
        <dbReference type="EMBL" id="RFU16732.1"/>
    </source>
</evidence>
<keyword evidence="3" id="KW-0812">Transmembrane</keyword>
<dbReference type="Proteomes" id="UP000264702">
    <property type="component" value="Unassembled WGS sequence"/>
</dbReference>
<dbReference type="GO" id="GO:0046872">
    <property type="term" value="F:metal ion binding"/>
    <property type="evidence" value="ECO:0007669"/>
    <property type="project" value="UniProtKB-KW"/>
</dbReference>
<dbReference type="PANTHER" id="PTHR43221:SF3">
    <property type="entry name" value="SLL1280 PROTEIN"/>
    <property type="match status" value="1"/>
</dbReference>
<evidence type="ECO:0000256" key="1">
    <source>
        <dbReference type="ARBA" id="ARBA00022475"/>
    </source>
</evidence>
<evidence type="ECO:0000256" key="8">
    <source>
        <dbReference type="ARBA" id="ARBA00023049"/>
    </source>
</evidence>
<gene>
    <name evidence="13" type="ORF">D0Y96_08225</name>
</gene>
<proteinExistence type="inferred from homology"/>
<keyword evidence="4" id="KW-0479">Metal-binding</keyword>
<protein>
    <submittedName>
        <fullName evidence="13">Zinc-ribbon domain-containing protein</fullName>
    </submittedName>
</protein>
<dbReference type="InterPro" id="IPR025874">
    <property type="entry name" value="DZR"/>
</dbReference>
<dbReference type="AlphaFoldDB" id="A0A372IP43"/>
<dbReference type="PANTHER" id="PTHR43221">
    <property type="entry name" value="PROTEASE HTPX"/>
    <property type="match status" value="1"/>
</dbReference>
<evidence type="ECO:0000256" key="5">
    <source>
        <dbReference type="ARBA" id="ARBA00022801"/>
    </source>
</evidence>
<evidence type="ECO:0000256" key="10">
    <source>
        <dbReference type="RuleBase" id="RU003983"/>
    </source>
</evidence>
<dbReference type="Pfam" id="PF12773">
    <property type="entry name" value="DZR"/>
    <property type="match status" value="1"/>
</dbReference>
<reference evidence="13 14" key="1">
    <citation type="submission" date="2018-08" db="EMBL/GenBank/DDBJ databases">
        <title>Acidipila sp. 4G-K13, an acidobacterium isolated from forest soil.</title>
        <authorList>
            <person name="Gao Z.-H."/>
            <person name="Qiu L.-H."/>
        </authorList>
    </citation>
    <scope>NUCLEOTIDE SEQUENCE [LARGE SCALE GENOMIC DNA]</scope>
    <source>
        <strain evidence="13 14">4G-K13</strain>
    </source>
</reference>